<evidence type="ECO:0000313" key="2">
    <source>
        <dbReference type="EMBL" id="KAF5340564.1"/>
    </source>
</evidence>
<accession>A0A8H5CF44</accession>
<gene>
    <name evidence="2" type="ORF">D9611_007301</name>
</gene>
<dbReference type="PANTHER" id="PTHR17630:SF44">
    <property type="entry name" value="PROTEIN AIM2"/>
    <property type="match status" value="1"/>
</dbReference>
<dbReference type="Gene3D" id="3.40.50.1820">
    <property type="entry name" value="alpha/beta hydrolase"/>
    <property type="match status" value="1"/>
</dbReference>
<dbReference type="GO" id="GO:0016787">
    <property type="term" value="F:hydrolase activity"/>
    <property type="evidence" value="ECO:0007669"/>
    <property type="project" value="InterPro"/>
</dbReference>
<dbReference type="InterPro" id="IPR002925">
    <property type="entry name" value="Dienelactn_hydro"/>
</dbReference>
<dbReference type="OrthoDB" id="10019231at2759"/>
<dbReference type="AlphaFoldDB" id="A0A8H5CF44"/>
<comment type="caution">
    <text evidence="2">The sequence shown here is derived from an EMBL/GenBank/DDBJ whole genome shotgun (WGS) entry which is preliminary data.</text>
</comment>
<name>A0A8H5CF44_9AGAR</name>
<sequence length="270" mass="29430">MSCPKCVEGYVLPGQPTGTIQPEYQGAYFAPRPENGQKDVAVILLTDAFGHPLKNCKLMADKIAAQVGCDVWVPDLFQGSPILPLSAMSAMPDRADQRPTILEWVRFIFGNIFPALPRFIRNRPSVVDARIASLLALLKETKPYEKFGAVGYCFGGTAAIRLASTNLINSVVVCHPGAFSISAVQAMGVPSSWAWPEVDVAVSPQKILDTEAALASKKATNPSLEYESKEYPGTQHGFAARPNLKYPEIVEAYEKALEQTISWFKKTLLG</sequence>
<dbReference type="SUPFAM" id="SSF53474">
    <property type="entry name" value="alpha/beta-Hydrolases"/>
    <property type="match status" value="1"/>
</dbReference>
<evidence type="ECO:0000313" key="3">
    <source>
        <dbReference type="Proteomes" id="UP000541558"/>
    </source>
</evidence>
<keyword evidence="3" id="KW-1185">Reference proteome</keyword>
<evidence type="ECO:0000259" key="1">
    <source>
        <dbReference type="Pfam" id="PF01738"/>
    </source>
</evidence>
<dbReference type="InterPro" id="IPR029058">
    <property type="entry name" value="AB_hydrolase_fold"/>
</dbReference>
<proteinExistence type="predicted"/>
<feature type="domain" description="Dienelactone hydrolase" evidence="1">
    <location>
        <begin position="32"/>
        <end position="267"/>
    </location>
</feature>
<dbReference type="EMBL" id="JAACJK010000003">
    <property type="protein sequence ID" value="KAF5340564.1"/>
    <property type="molecule type" value="Genomic_DNA"/>
</dbReference>
<reference evidence="2 3" key="1">
    <citation type="journal article" date="2020" name="ISME J.">
        <title>Uncovering the hidden diversity of litter-decomposition mechanisms in mushroom-forming fungi.</title>
        <authorList>
            <person name="Floudas D."/>
            <person name="Bentzer J."/>
            <person name="Ahren D."/>
            <person name="Johansson T."/>
            <person name="Persson P."/>
            <person name="Tunlid A."/>
        </authorList>
    </citation>
    <scope>NUCLEOTIDE SEQUENCE [LARGE SCALE GENOMIC DNA]</scope>
    <source>
        <strain evidence="2 3">CBS 175.51</strain>
    </source>
</reference>
<dbReference type="PANTHER" id="PTHR17630">
    <property type="entry name" value="DIENELACTONE HYDROLASE"/>
    <property type="match status" value="1"/>
</dbReference>
<protein>
    <recommendedName>
        <fullName evidence="1">Dienelactone hydrolase domain-containing protein</fullName>
    </recommendedName>
</protein>
<dbReference type="Proteomes" id="UP000541558">
    <property type="component" value="Unassembled WGS sequence"/>
</dbReference>
<dbReference type="Pfam" id="PF01738">
    <property type="entry name" value="DLH"/>
    <property type="match status" value="1"/>
</dbReference>
<organism evidence="2 3">
    <name type="scientific">Ephemerocybe angulata</name>
    <dbReference type="NCBI Taxonomy" id="980116"/>
    <lineage>
        <taxon>Eukaryota</taxon>
        <taxon>Fungi</taxon>
        <taxon>Dikarya</taxon>
        <taxon>Basidiomycota</taxon>
        <taxon>Agaricomycotina</taxon>
        <taxon>Agaricomycetes</taxon>
        <taxon>Agaricomycetidae</taxon>
        <taxon>Agaricales</taxon>
        <taxon>Agaricineae</taxon>
        <taxon>Psathyrellaceae</taxon>
        <taxon>Ephemerocybe</taxon>
    </lineage>
</organism>